<dbReference type="RefSeq" id="WP_289267438.1">
    <property type="nucleotide sequence ID" value="NZ_OX365700.1"/>
</dbReference>
<dbReference type="AlphaFoldDB" id="A0AA86MWK8"/>
<proteinExistence type="predicted"/>
<sequence length="68" mass="7326">MNNAGWTDGVVQYQGQGLSREVQLKLFQRGVKLSRVPTGGEPSSGYGLAVARGQGAGDIHAWRDLVRE</sequence>
<dbReference type="EMBL" id="OX365700">
    <property type="protein sequence ID" value="CAI4030449.1"/>
    <property type="molecule type" value="Genomic_DNA"/>
</dbReference>
<protein>
    <submittedName>
        <fullName evidence="1">Uncharacterized protein</fullName>
    </submittedName>
</protein>
<reference evidence="1" key="1">
    <citation type="submission" date="2022-10" db="EMBL/GenBank/DDBJ databases">
        <authorList>
            <person name="Koch H."/>
        </authorList>
    </citation>
    <scope>NUCLEOTIDE SEQUENCE</scope>
    <source>
        <strain evidence="1">DNF</strain>
    </source>
</reference>
<dbReference type="KEGG" id="nti:DNFV4_00877"/>
<organism evidence="1 2">
    <name type="scientific">Nitrospira tepida</name>
    <dbReference type="NCBI Taxonomy" id="2973512"/>
    <lineage>
        <taxon>Bacteria</taxon>
        <taxon>Pseudomonadati</taxon>
        <taxon>Nitrospirota</taxon>
        <taxon>Nitrospiria</taxon>
        <taxon>Nitrospirales</taxon>
        <taxon>Nitrospiraceae</taxon>
        <taxon>Nitrospira</taxon>
    </lineage>
</organism>
<dbReference type="Proteomes" id="UP001179121">
    <property type="component" value="Chromosome"/>
</dbReference>
<evidence type="ECO:0000313" key="1">
    <source>
        <dbReference type="EMBL" id="CAI4030449.1"/>
    </source>
</evidence>
<keyword evidence="2" id="KW-1185">Reference proteome</keyword>
<evidence type="ECO:0000313" key="2">
    <source>
        <dbReference type="Proteomes" id="UP001179121"/>
    </source>
</evidence>
<name>A0AA86MWK8_9BACT</name>
<gene>
    <name evidence="1" type="ORF">DNFV4_00877</name>
</gene>
<accession>A0AA86MWK8</accession>